<dbReference type="AlphaFoldDB" id="A0AAV7TU41"/>
<organism evidence="1 2">
    <name type="scientific">Pleurodeles waltl</name>
    <name type="common">Iberian ribbed newt</name>
    <dbReference type="NCBI Taxonomy" id="8319"/>
    <lineage>
        <taxon>Eukaryota</taxon>
        <taxon>Metazoa</taxon>
        <taxon>Chordata</taxon>
        <taxon>Craniata</taxon>
        <taxon>Vertebrata</taxon>
        <taxon>Euteleostomi</taxon>
        <taxon>Amphibia</taxon>
        <taxon>Batrachia</taxon>
        <taxon>Caudata</taxon>
        <taxon>Salamandroidea</taxon>
        <taxon>Salamandridae</taxon>
        <taxon>Pleurodelinae</taxon>
        <taxon>Pleurodeles</taxon>
    </lineage>
</organism>
<keyword evidence="2" id="KW-1185">Reference proteome</keyword>
<comment type="caution">
    <text evidence="1">The sequence shown here is derived from an EMBL/GenBank/DDBJ whole genome shotgun (WGS) entry which is preliminary data.</text>
</comment>
<gene>
    <name evidence="1" type="ORF">NDU88_004398</name>
</gene>
<evidence type="ECO:0000313" key="1">
    <source>
        <dbReference type="EMBL" id="KAJ1179162.1"/>
    </source>
</evidence>
<name>A0AAV7TU41_PLEWA</name>
<dbReference type="EMBL" id="JANPWB010000006">
    <property type="protein sequence ID" value="KAJ1179162.1"/>
    <property type="molecule type" value="Genomic_DNA"/>
</dbReference>
<dbReference type="Proteomes" id="UP001066276">
    <property type="component" value="Chromosome 3_2"/>
</dbReference>
<proteinExistence type="predicted"/>
<reference evidence="1" key="1">
    <citation type="journal article" date="2022" name="bioRxiv">
        <title>Sequencing and chromosome-scale assembly of the giantPleurodeles waltlgenome.</title>
        <authorList>
            <person name="Brown T."/>
            <person name="Elewa A."/>
            <person name="Iarovenko S."/>
            <person name="Subramanian E."/>
            <person name="Araus A.J."/>
            <person name="Petzold A."/>
            <person name="Susuki M."/>
            <person name="Suzuki K.-i.T."/>
            <person name="Hayashi T."/>
            <person name="Toyoda A."/>
            <person name="Oliveira C."/>
            <person name="Osipova E."/>
            <person name="Leigh N.D."/>
            <person name="Simon A."/>
            <person name="Yun M.H."/>
        </authorList>
    </citation>
    <scope>NUCLEOTIDE SEQUENCE</scope>
    <source>
        <strain evidence="1">20211129_DDA</strain>
        <tissue evidence="1">Liver</tissue>
    </source>
</reference>
<protein>
    <submittedName>
        <fullName evidence="1">Uncharacterized protein</fullName>
    </submittedName>
</protein>
<accession>A0AAV7TU41</accession>
<evidence type="ECO:0000313" key="2">
    <source>
        <dbReference type="Proteomes" id="UP001066276"/>
    </source>
</evidence>
<sequence length="83" mass="8987">MLWGRSRNPDSSTPPRTGTLFDSVHIGTKLPVNTAVPQTYRVGDGFSPCSLLSCAALKEDAPTSRSPYLLAHSSYTLMQFDVA</sequence>